<evidence type="ECO:0000259" key="6">
    <source>
        <dbReference type="PROSITE" id="PS51208"/>
    </source>
</evidence>
<dbReference type="RefSeq" id="WP_119530249.1">
    <property type="nucleotide sequence ID" value="NZ_JBHSSP010000004.1"/>
</dbReference>
<dbReference type="Pfam" id="PF00082">
    <property type="entry name" value="Peptidase_S8"/>
    <property type="match status" value="1"/>
</dbReference>
<dbReference type="PROSITE" id="PS51208">
    <property type="entry name" value="AUTOTRANSPORTER"/>
    <property type="match status" value="1"/>
</dbReference>
<dbReference type="InterPro" id="IPR023828">
    <property type="entry name" value="Peptidase_S8_Ser-AS"/>
</dbReference>
<dbReference type="InterPro" id="IPR000209">
    <property type="entry name" value="Peptidase_S8/S53_dom"/>
</dbReference>
<dbReference type="PROSITE" id="PS51257">
    <property type="entry name" value="PROKAR_LIPOPROTEIN"/>
    <property type="match status" value="1"/>
</dbReference>
<organism evidence="7 8">
    <name type="scientific">Psittacicella hinzii</name>
    <dbReference type="NCBI Taxonomy" id="2028575"/>
    <lineage>
        <taxon>Bacteria</taxon>
        <taxon>Pseudomonadati</taxon>
        <taxon>Pseudomonadota</taxon>
        <taxon>Gammaproteobacteria</taxon>
        <taxon>Pasteurellales</taxon>
        <taxon>Psittacicellaceae</taxon>
        <taxon>Psittacicella</taxon>
    </lineage>
</organism>
<dbReference type="Gene3D" id="2.40.128.130">
    <property type="entry name" value="Autotransporter beta-domain"/>
    <property type="match status" value="1"/>
</dbReference>
<dbReference type="SUPFAM" id="SSF103515">
    <property type="entry name" value="Autotransporter"/>
    <property type="match status" value="1"/>
</dbReference>
<dbReference type="OrthoDB" id="5360469at2"/>
<dbReference type="PRINTS" id="PR00723">
    <property type="entry name" value="SUBTILISIN"/>
</dbReference>
<name>A0A3A1YR57_9GAMM</name>
<feature type="signal peptide" evidence="5">
    <location>
        <begin position="1"/>
        <end position="26"/>
    </location>
</feature>
<evidence type="ECO:0000313" key="7">
    <source>
        <dbReference type="EMBL" id="RIY39729.1"/>
    </source>
</evidence>
<sequence length="1372" mass="147673">MRKRFPLSKSASALSVALATVLASCATDDSIRTPATADATSQALKNAYADRLPTSITITPPTYTAYFNKQSTTVLASLDSSFTPESRTSATLGANAGRTPDVDNEKYSSAHFLDFDDSYAYNSILDVVTDWQPFALAYNGIAMSSQLNGTAIQSGVSSRTIPLRPGIAANSEYAFIQGQGVRVLVYDSEFNKDQILYQNESKASAANWANNNQDGYTSLKVYTVTPDPTLNSNPRYTDPVTAPKVATNPNYSFVEKTDFTGAKDGHGTYVTAVMAQRSMGYLGVAPYASYYLVDSDSALAAYKTREDLTHTDVIARAVREFKPRAVNLSMTLPEGKYEPFLYPLVDRKKASEDTLARYKLYDASRASTSVGGLFSTQPYVSQMMIDLKRDLGDDTPLIVQSAGNVSSFFDWLKVARYVYGFSDETLKEWADKGYNVGYTILEGDIIAQTFKDNPAAKESLLIVAGASTDYLDFLRERTSKAINDFLENPDQEYYEIAVSSREDIYTSVYLDRVVKGRQIFVDPRSRACGVVAEDCLVAPFNVPVANANDFVSYKQGTSYSAPIVTGIAAAVAGQFPFLTGAQLKTVLTTTALDLGEVGVDNVYGWGMVNADLALRGPAYFAKDKTFAVDMTRELDNPATHFYFYNMIVGQGGLSVAGPSNRYLHVLGRQFYTGNTTLTSGNLVFGRVGFITNPPSVLSSTYQYSRGETEVLVDGTALAQAKDSKSAYAEPTLYLYGYELDKVDVKSGSLVGNTARVNNLTLDNSSVALIIRAQQLPDESITLGTPLQTEKLTLTNKPSIVAFTDGSTYLPTATSGQFKLVSWFEREGEFGEVELYGTPSLSLTKAEDPYQTNGYVVNYRVLTNTETASNLGTNLSSVDQQVALAGAAKVDQLFNAANKEVAQQALIVNASDNEAQANQALTQAYEQVAANYNLSPVNVDGYNLSANLENTSGYAQAQAEALASDKTNAQAVTKVGVRLTADGYTAASTASADSTSASSTATSSNSTTRDATSSAATSAATNAATGNTAATAADTTSVSATAAQIQGMNAQQLQQLYISSSGVVYSNLQLALAQEAQDQVTDFSQTALARYKTNDSKVYAYVDVGGSHNTWKNEQSVLKGKLDLVGTTAGFYFQTTNGINLGAATHTSRGNWHEYVKGAPNDVAHAKVSTVGLMASVGKAFDSAYVGASVFGFKHSSEVKRSTLNTEDQQATLDNKTYGLRVEGGYKLAANQVFGVEVQTGLTTLVDKQAKFKETSSSEAASYLAVDAKAKTRTNTYLDLGVKGYYNFITFGFNSSLDANLRLTQALSNNRYNLTDASAGDLAYGFTNRFLAALTLGYNINLSEKFSVRLATGYTKAKDWQAVNAKLGLRLAF</sequence>
<keyword evidence="2" id="KW-0378">Hydrolase</keyword>
<dbReference type="InterPro" id="IPR015500">
    <property type="entry name" value="Peptidase_S8_subtilisin-rel"/>
</dbReference>
<dbReference type="Gene3D" id="3.40.50.200">
    <property type="entry name" value="Peptidase S8/S53 domain"/>
    <property type="match status" value="1"/>
</dbReference>
<feature type="domain" description="Autotransporter" evidence="6">
    <location>
        <begin position="1092"/>
        <end position="1372"/>
    </location>
</feature>
<feature type="chain" id="PRO_5017403069" description="Autotransporter domain-containing protein" evidence="5">
    <location>
        <begin position="27"/>
        <end position="1372"/>
    </location>
</feature>
<dbReference type="InterPro" id="IPR036852">
    <property type="entry name" value="Peptidase_S8/S53_dom_sf"/>
</dbReference>
<dbReference type="PROSITE" id="PS00138">
    <property type="entry name" value="SUBTILASE_SER"/>
    <property type="match status" value="1"/>
</dbReference>
<gene>
    <name evidence="7" type="ORF">CKF58_01640</name>
</gene>
<keyword evidence="5" id="KW-0732">Signal</keyword>
<evidence type="ECO:0000256" key="2">
    <source>
        <dbReference type="ARBA" id="ARBA00022801"/>
    </source>
</evidence>
<keyword evidence="3" id="KW-0720">Serine protease</keyword>
<dbReference type="Pfam" id="PF03797">
    <property type="entry name" value="Autotransporter"/>
    <property type="match status" value="1"/>
</dbReference>
<comment type="caution">
    <text evidence="7">The sequence shown here is derived from an EMBL/GenBank/DDBJ whole genome shotgun (WGS) entry which is preliminary data.</text>
</comment>
<dbReference type="InterPro" id="IPR005546">
    <property type="entry name" value="Autotransporte_beta"/>
</dbReference>
<reference evidence="7 8" key="1">
    <citation type="submission" date="2017-08" db="EMBL/GenBank/DDBJ databases">
        <title>Reclassification of Bisgaard taxon 37 and 44.</title>
        <authorList>
            <person name="Christensen H."/>
        </authorList>
    </citation>
    <scope>NUCLEOTIDE SEQUENCE [LARGE SCALE GENOMIC DNA]</scope>
    <source>
        <strain evidence="7 8">111</strain>
    </source>
</reference>
<keyword evidence="1" id="KW-0645">Protease</keyword>
<protein>
    <recommendedName>
        <fullName evidence="6">Autotransporter domain-containing protein</fullName>
    </recommendedName>
</protein>
<dbReference type="Proteomes" id="UP000265916">
    <property type="component" value="Unassembled WGS sequence"/>
</dbReference>
<accession>A0A3A1YR57</accession>
<keyword evidence="8" id="KW-1185">Reference proteome</keyword>
<dbReference type="SUPFAM" id="SSF52743">
    <property type="entry name" value="Subtilisin-like"/>
    <property type="match status" value="1"/>
</dbReference>
<dbReference type="GO" id="GO:0004252">
    <property type="term" value="F:serine-type endopeptidase activity"/>
    <property type="evidence" value="ECO:0007669"/>
    <property type="project" value="InterPro"/>
</dbReference>
<proteinExistence type="predicted"/>
<dbReference type="EMBL" id="NRJG01000027">
    <property type="protein sequence ID" value="RIY39729.1"/>
    <property type="molecule type" value="Genomic_DNA"/>
</dbReference>
<evidence type="ECO:0000256" key="5">
    <source>
        <dbReference type="SAM" id="SignalP"/>
    </source>
</evidence>
<evidence type="ECO:0000256" key="1">
    <source>
        <dbReference type="ARBA" id="ARBA00022670"/>
    </source>
</evidence>
<evidence type="ECO:0000256" key="3">
    <source>
        <dbReference type="ARBA" id="ARBA00022825"/>
    </source>
</evidence>
<evidence type="ECO:0000256" key="4">
    <source>
        <dbReference type="SAM" id="MobiDB-lite"/>
    </source>
</evidence>
<feature type="region of interest" description="Disordered" evidence="4">
    <location>
        <begin position="987"/>
        <end position="1031"/>
    </location>
</feature>
<dbReference type="GO" id="GO:0006508">
    <property type="term" value="P:proteolysis"/>
    <property type="evidence" value="ECO:0007669"/>
    <property type="project" value="UniProtKB-KW"/>
</dbReference>
<dbReference type="SMART" id="SM00869">
    <property type="entry name" value="Autotransporter"/>
    <property type="match status" value="1"/>
</dbReference>
<dbReference type="InterPro" id="IPR036709">
    <property type="entry name" value="Autotransporte_beta_dom_sf"/>
</dbReference>
<evidence type="ECO:0000313" key="8">
    <source>
        <dbReference type="Proteomes" id="UP000265916"/>
    </source>
</evidence>